<evidence type="ECO:0000256" key="2">
    <source>
        <dbReference type="SAM" id="MobiDB-lite"/>
    </source>
</evidence>
<name>A0ABD5UAJ5_9EURY</name>
<dbReference type="SUPFAM" id="SSF58104">
    <property type="entry name" value="Methyl-accepting chemotaxis protein (MCP) signaling domain"/>
    <property type="match status" value="1"/>
</dbReference>
<sequence>MTDRSNALLTKSQRDKIREGGEDAEHTRQYRQRVRERTRNGTIDLGILFEHMEARDIKQVFGPDVSHLNELQNAVDDVRSLLSGYGSKRGLRNQVDELEMLAEEYSDDFRQINQPEEDNQPGEWYHSQQELNEQHKNRLESLQQSASEIIDVYGEWVENIEQAQNDLEQLVGSGQYDSEYQNRIQKVVDELEKLHQRTSSGKEELKEIIEEINYQIRRNESVPPGIVDDLSASVQTVKRSRNGVWSELSELDDQIQMDLGQSTFEQGLRDDVVSALAFYLRVSEVLGTSTEGLVEDALVRTFEQEHPDDVIGHATVDIAADNRTKAVKQGSRKLTEGDTRLSSTELRAIAETKPSLLSKMQRQRELTARDFREAVLENPGQLEEGLEIVDAEPDAPGDTVVPDLVAKDTDGNLVLVELKRLANIEQRPKSTVNRVGELINQYGGEGRVRAFIVVPDFELKERDEETSLHNVLSSEGPIELKPVALV</sequence>
<accession>A0ABD5UAJ5</accession>
<proteinExistence type="predicted"/>
<organism evidence="3 4">
    <name type="scientific">Halomarina ordinaria</name>
    <dbReference type="NCBI Taxonomy" id="3033939"/>
    <lineage>
        <taxon>Archaea</taxon>
        <taxon>Methanobacteriati</taxon>
        <taxon>Methanobacteriota</taxon>
        <taxon>Stenosarchaea group</taxon>
        <taxon>Halobacteria</taxon>
        <taxon>Halobacteriales</taxon>
        <taxon>Natronomonadaceae</taxon>
        <taxon>Halomarina</taxon>
    </lineage>
</organism>
<dbReference type="RefSeq" id="WP_304449250.1">
    <property type="nucleotide sequence ID" value="NZ_JARRAH010000001.1"/>
</dbReference>
<evidence type="ECO:0000256" key="1">
    <source>
        <dbReference type="SAM" id="Coils"/>
    </source>
</evidence>
<protein>
    <submittedName>
        <fullName evidence="3">Uncharacterized protein</fullName>
    </submittedName>
</protein>
<keyword evidence="1" id="KW-0175">Coiled coil</keyword>
<dbReference type="AlphaFoldDB" id="A0ABD5UAJ5"/>
<evidence type="ECO:0000313" key="3">
    <source>
        <dbReference type="EMBL" id="MFC6837585.1"/>
    </source>
</evidence>
<dbReference type="Gene3D" id="3.40.1350.10">
    <property type="match status" value="1"/>
</dbReference>
<dbReference type="Proteomes" id="UP001596406">
    <property type="component" value="Unassembled WGS sequence"/>
</dbReference>
<reference evidence="3 4" key="1">
    <citation type="journal article" date="2019" name="Int. J. Syst. Evol. Microbiol.">
        <title>The Global Catalogue of Microorganisms (GCM) 10K type strain sequencing project: providing services to taxonomists for standard genome sequencing and annotation.</title>
        <authorList>
            <consortium name="The Broad Institute Genomics Platform"/>
            <consortium name="The Broad Institute Genome Sequencing Center for Infectious Disease"/>
            <person name="Wu L."/>
            <person name="Ma J."/>
        </authorList>
    </citation>
    <scope>NUCLEOTIDE SEQUENCE [LARGE SCALE GENOMIC DNA]</scope>
    <source>
        <strain evidence="3 4">PSRA2</strain>
    </source>
</reference>
<feature type="coiled-coil region" evidence="1">
    <location>
        <begin position="88"/>
        <end position="152"/>
    </location>
</feature>
<feature type="compositionally biased region" description="Polar residues" evidence="2">
    <location>
        <begin position="1"/>
        <end position="11"/>
    </location>
</feature>
<gene>
    <name evidence="3" type="ORF">ACFQHK_13890</name>
</gene>
<comment type="caution">
    <text evidence="3">The sequence shown here is derived from an EMBL/GenBank/DDBJ whole genome shotgun (WGS) entry which is preliminary data.</text>
</comment>
<keyword evidence="4" id="KW-1185">Reference proteome</keyword>
<feature type="compositionally biased region" description="Basic and acidic residues" evidence="2">
    <location>
        <begin position="12"/>
        <end position="34"/>
    </location>
</feature>
<dbReference type="InterPro" id="IPR011856">
    <property type="entry name" value="tRNA_endonuc-like_dom_sf"/>
</dbReference>
<dbReference type="EMBL" id="JBHSXM010000001">
    <property type="protein sequence ID" value="MFC6837585.1"/>
    <property type="molecule type" value="Genomic_DNA"/>
</dbReference>
<evidence type="ECO:0000313" key="4">
    <source>
        <dbReference type="Proteomes" id="UP001596406"/>
    </source>
</evidence>
<feature type="region of interest" description="Disordered" evidence="2">
    <location>
        <begin position="1"/>
        <end position="34"/>
    </location>
</feature>